<dbReference type="Proteomes" id="UP000005666">
    <property type="component" value="Chromosome 13"/>
</dbReference>
<dbReference type="HOGENOM" id="CLU_008722_0_0_1"/>
<feature type="region of interest" description="Disordered" evidence="1">
    <location>
        <begin position="1"/>
        <end position="46"/>
    </location>
</feature>
<dbReference type="Gene3D" id="2.120.10.80">
    <property type="entry name" value="Kelch-type beta propeller"/>
    <property type="match status" value="1"/>
</dbReference>
<evidence type="ECO:0000313" key="4">
    <source>
        <dbReference type="Proteomes" id="UP000005666"/>
    </source>
</evidence>
<reference evidence="3 4" key="1">
    <citation type="journal article" date="2011" name="Proc. Natl. Acad. Sci. U.S.A.">
        <title>Evolutionary erosion of yeast sex chromosomes by mating-type switching accidents.</title>
        <authorList>
            <person name="Gordon J.L."/>
            <person name="Armisen D."/>
            <person name="Proux-Wera E."/>
            <person name="Oheigeartaigh S.S."/>
            <person name="Byrne K.P."/>
            <person name="Wolfe K.H."/>
        </authorList>
    </citation>
    <scope>NUCLEOTIDE SEQUENCE [LARGE SCALE GENOMIC DNA]</scope>
    <source>
        <strain evidence="4">ATCC 24235 / CBS 4417 / NBRC 1672 / NRRL Y-8282 / UCD 70-5</strain>
    </source>
</reference>
<evidence type="ECO:0000256" key="1">
    <source>
        <dbReference type="SAM" id="MobiDB-lite"/>
    </source>
</evidence>
<dbReference type="InterPro" id="IPR015915">
    <property type="entry name" value="Kelch-typ_b-propeller"/>
</dbReference>
<dbReference type="eggNOG" id="KOG1230">
    <property type="taxonomic scope" value="Eukaryota"/>
</dbReference>
<dbReference type="Pfam" id="PF13422">
    <property type="entry name" value="DUF4110"/>
    <property type="match status" value="1"/>
</dbReference>
<proteinExistence type="predicted"/>
<feature type="compositionally biased region" description="Basic and acidic residues" evidence="1">
    <location>
        <begin position="7"/>
        <end position="31"/>
    </location>
</feature>
<dbReference type="PANTHER" id="PTHR46063:SF1">
    <property type="entry name" value="KELCH DOMAIN-CONTAINING PROTEIN 4"/>
    <property type="match status" value="1"/>
</dbReference>
<feature type="region of interest" description="Disordered" evidence="1">
    <location>
        <begin position="399"/>
        <end position="425"/>
    </location>
</feature>
<feature type="compositionally biased region" description="Acidic residues" evidence="1">
    <location>
        <begin position="528"/>
        <end position="544"/>
    </location>
</feature>
<feature type="compositionally biased region" description="Acidic residues" evidence="1">
    <location>
        <begin position="502"/>
        <end position="520"/>
    </location>
</feature>
<dbReference type="EMBL" id="HE612868">
    <property type="protein sequence ID" value="CCE65598.1"/>
    <property type="molecule type" value="Genomic_DNA"/>
</dbReference>
<dbReference type="KEGG" id="tpf:TPHA_0M00200"/>
<dbReference type="GeneID" id="11531999"/>
<dbReference type="RefSeq" id="XP_003688032.1">
    <property type="nucleotide sequence ID" value="XM_003687984.1"/>
</dbReference>
<dbReference type="PANTHER" id="PTHR46063">
    <property type="entry name" value="KELCH DOMAIN-CONTAINING PROTEIN"/>
    <property type="match status" value="1"/>
</dbReference>
<keyword evidence="4" id="KW-1185">Reference proteome</keyword>
<feature type="region of interest" description="Disordered" evidence="1">
    <location>
        <begin position="496"/>
        <end position="547"/>
    </location>
</feature>
<name>G8C0T7_TETPH</name>
<dbReference type="STRING" id="1071381.G8C0T7"/>
<sequence>MAKKTKKDKDAKKARAEAKAKKNQSKAEIKDKKKAKKNLDGEDEDDMDIEEVLANFKKEQEQFEQINVESVDKPTRRINSCMIANPNHGKKELLLFGGENTSQEQGVTHFYNDLYTFTPDNDLWKKITSQNSPMPRSSAAMAAHPSGIALLHGGEFSSPKQNTFYHYSDTWLLDCTTREWTKVEQKNGPSARSGHRITVWKNYFILHGGFRDLGSTTSYLNDSWLFDITSYKWRQIEFPPNHPVPDARSGHSLIPTQEGAVLWGGYCKVKAGKGLQKGKILGDCWYLKMKADPSAVRWERRKKQGFQPSPRVGCSMVHHKGRGILFGGVYDFEETEESLDSIFYNDLFSYQIESNRWYALQLRSQRKKVVRLNNKSSKEKELELQNILNEILEKANLKDDDEDANELSNGLGSDSDSDDESEKVSKKEYIVRNQLPHHRFNASTTVVDDTLFIYGGVWELGEKDYSIDSMYSIDLNKLDGVTVYWENLHDIEKAKELGAINSDEEDEEDEDDEDDDEEETVDQKLVAEEEEEEEEIEDADDMEIPDPRPWLPHPKAFESLRNFYVRTGASFLEWAISNNKHTRGKHLKTKSFELCQDRWWERRDQVRIEEDKLEELGGVGEVIEKDTTKSTKRR</sequence>
<feature type="domain" description="DUF4110" evidence="2">
    <location>
        <begin position="546"/>
        <end position="631"/>
    </location>
</feature>
<dbReference type="Pfam" id="PF24681">
    <property type="entry name" value="Kelch_KLHDC2_KLHL20_DRC7"/>
    <property type="match status" value="1"/>
</dbReference>
<dbReference type="InterPro" id="IPR025183">
    <property type="entry name" value="DUF4110"/>
</dbReference>
<dbReference type="AlphaFoldDB" id="G8C0T7"/>
<gene>
    <name evidence="3" type="primary">TPHA0M00200</name>
    <name evidence="3" type="ordered locus">TPHA_0M00200</name>
</gene>
<dbReference type="SUPFAM" id="SSF117281">
    <property type="entry name" value="Kelch motif"/>
    <property type="match status" value="1"/>
</dbReference>
<dbReference type="OrthoDB" id="4447at2759"/>
<dbReference type="OMA" id="PSPRVGC"/>
<evidence type="ECO:0000313" key="3">
    <source>
        <dbReference type="EMBL" id="CCE65598.1"/>
    </source>
</evidence>
<organism evidence="3 4">
    <name type="scientific">Tetrapisispora phaffii (strain ATCC 24235 / CBS 4417 / NBRC 1672 / NRRL Y-8282 / UCD 70-5)</name>
    <name type="common">Yeast</name>
    <name type="synonym">Fabospora phaffii</name>
    <dbReference type="NCBI Taxonomy" id="1071381"/>
    <lineage>
        <taxon>Eukaryota</taxon>
        <taxon>Fungi</taxon>
        <taxon>Dikarya</taxon>
        <taxon>Ascomycota</taxon>
        <taxon>Saccharomycotina</taxon>
        <taxon>Saccharomycetes</taxon>
        <taxon>Saccharomycetales</taxon>
        <taxon>Saccharomycetaceae</taxon>
        <taxon>Tetrapisispora</taxon>
    </lineage>
</organism>
<dbReference type="InterPro" id="IPR052588">
    <property type="entry name" value="Kelch_domain_protein"/>
</dbReference>
<protein>
    <recommendedName>
        <fullName evidence="2">DUF4110 domain-containing protein</fullName>
    </recommendedName>
</protein>
<accession>G8C0T7</accession>
<evidence type="ECO:0000259" key="2">
    <source>
        <dbReference type="Pfam" id="PF13422"/>
    </source>
</evidence>